<evidence type="ECO:0000259" key="2">
    <source>
        <dbReference type="PROSITE" id="PS51724"/>
    </source>
</evidence>
<dbReference type="OrthoDB" id="9794671at2"/>
<dbReference type="Pfam" id="PF08486">
    <property type="entry name" value="SpoIID"/>
    <property type="match status" value="1"/>
</dbReference>
<feature type="chain" id="PRO_5001696192" description="SPOR domain-containing protein" evidence="1">
    <location>
        <begin position="36"/>
        <end position="702"/>
    </location>
</feature>
<protein>
    <recommendedName>
        <fullName evidence="2">SPOR domain-containing protein</fullName>
    </recommendedName>
</protein>
<dbReference type="RefSeq" id="WP_038090915.1">
    <property type="nucleotide sequence ID" value="NZ_JMIR01000025.1"/>
</dbReference>
<reference evidence="3 4" key="1">
    <citation type="journal article" date="2013" name="Int. J. Syst. Evol. Microbiol.">
        <title>Tumebacillus flagellatus sp. nov., an alpha-amylase/pullulanase-producing bacterium isolated from cassava wastewater.</title>
        <authorList>
            <person name="Wang Q."/>
            <person name="Xie N."/>
            <person name="Qin Y."/>
            <person name="Shen N."/>
            <person name="Zhu J."/>
            <person name="Mi H."/>
            <person name="Huang R."/>
        </authorList>
    </citation>
    <scope>NUCLEOTIDE SEQUENCE [LARGE SCALE GENOMIC DNA]</scope>
    <source>
        <strain evidence="3 4">GST4</strain>
    </source>
</reference>
<feature type="domain" description="SPOR" evidence="2">
    <location>
        <begin position="92"/>
        <end position="171"/>
    </location>
</feature>
<dbReference type="AlphaFoldDB" id="A0A074LMB0"/>
<dbReference type="GO" id="GO:0030435">
    <property type="term" value="P:sporulation resulting in formation of a cellular spore"/>
    <property type="evidence" value="ECO:0007669"/>
    <property type="project" value="InterPro"/>
</dbReference>
<organism evidence="3 4">
    <name type="scientific">Tumebacillus flagellatus</name>
    <dbReference type="NCBI Taxonomy" id="1157490"/>
    <lineage>
        <taxon>Bacteria</taxon>
        <taxon>Bacillati</taxon>
        <taxon>Bacillota</taxon>
        <taxon>Bacilli</taxon>
        <taxon>Bacillales</taxon>
        <taxon>Alicyclobacillaceae</taxon>
        <taxon>Tumebacillus</taxon>
    </lineage>
</organism>
<dbReference type="Pfam" id="PF05036">
    <property type="entry name" value="SPOR"/>
    <property type="match status" value="1"/>
</dbReference>
<evidence type="ECO:0000256" key="1">
    <source>
        <dbReference type="SAM" id="SignalP"/>
    </source>
</evidence>
<dbReference type="PANTHER" id="PTHR30032:SF4">
    <property type="entry name" value="AMIDASE ENHANCER"/>
    <property type="match status" value="1"/>
</dbReference>
<dbReference type="EMBL" id="JMIR01000025">
    <property type="protein sequence ID" value="KEO82249.1"/>
    <property type="molecule type" value="Genomic_DNA"/>
</dbReference>
<dbReference type="Gene3D" id="3.30.70.1070">
    <property type="entry name" value="Sporulation related repeat"/>
    <property type="match status" value="2"/>
</dbReference>
<evidence type="ECO:0000313" key="3">
    <source>
        <dbReference type="EMBL" id="KEO82249.1"/>
    </source>
</evidence>
<dbReference type="InterPro" id="IPR036680">
    <property type="entry name" value="SPOR-like_sf"/>
</dbReference>
<dbReference type="PROSITE" id="PS51724">
    <property type="entry name" value="SPOR"/>
    <property type="match status" value="1"/>
</dbReference>
<keyword evidence="1" id="KW-0732">Signal</keyword>
<dbReference type="STRING" id="1157490.EL26_16495"/>
<dbReference type="GO" id="GO:0030288">
    <property type="term" value="C:outer membrane-bounded periplasmic space"/>
    <property type="evidence" value="ECO:0007669"/>
    <property type="project" value="TreeGrafter"/>
</dbReference>
<dbReference type="InterPro" id="IPR051922">
    <property type="entry name" value="Bact_Sporulation_Assoc"/>
</dbReference>
<dbReference type="PANTHER" id="PTHR30032">
    <property type="entry name" value="N-ACETYLMURAMOYL-L-ALANINE AMIDASE-RELATED"/>
    <property type="match status" value="1"/>
</dbReference>
<dbReference type="GO" id="GO:0042834">
    <property type="term" value="F:peptidoglycan binding"/>
    <property type="evidence" value="ECO:0007669"/>
    <property type="project" value="InterPro"/>
</dbReference>
<dbReference type="InterPro" id="IPR007730">
    <property type="entry name" value="SPOR-like_dom"/>
</dbReference>
<sequence>MRNSNLRWRTSSVRCLALTLIAGLVPAVYTPDAGAAVSVSGTTPVRIGLMLNSNSIQTAVDTVTLQGRGGLKIGFYQNGAFQALQSSTTAVQTSLDNYYVQVGEYDKLEAAQGMADRIDQLGLSYDIYAESRNGKTVYQVVNGYYEYRSEADAALARLKASLGAGVVRGYNRLTTGVLPSKEAADQKAASYRSQGFDAYPVVRKNGSWEVWVGNEGSKAELDALNQKIAAKLGGPLANADYNPADYMIFKTSVLGATSIPHVIINSTVEEAAFVPNGSPAVTKVFEKSNREYRGAILVQGYNKKPNVINYVGLDDYLYGVLPQEMATGWPLESLKAQAVAARTYAARLIGKSKWGVADLSDDVYDQAYRGFSREAEDTNAAVDGTKGQVLTYNGSLIEALFSSNNGGHNGDVKEIWGSQGYPYLTAVDGPFDSAAAAREPLYYRVQLPSGMIGWMKAAYVTKNGKNAAGLETGTVSESGQPIRIIPDAYADVLVNSTSGSRVVILGEEKEYNPYNWQRGPYSPAQIADMINSNQINGYPTVGGPVYDLRVSKVLQGDRMGEITADGKPITVKNADYYRALFNDMWSTKVSIEQQGTYTVLGANGAKSEYPNAKLQGQTLNVISGSGTVTKAINGGNSSFVVVNAAGQNRVVTQDQSYIFHGNGYGHGLGMSQWGARGMAESGYTYDQILAHYYTGVTLTPKQ</sequence>
<evidence type="ECO:0000313" key="4">
    <source>
        <dbReference type="Proteomes" id="UP000027931"/>
    </source>
</evidence>
<dbReference type="InterPro" id="IPR013693">
    <property type="entry name" value="SpoIID/LytB_N"/>
</dbReference>
<proteinExistence type="predicted"/>
<dbReference type="InterPro" id="IPR013486">
    <property type="entry name" value="SpoIID/LytB"/>
</dbReference>
<feature type="signal peptide" evidence="1">
    <location>
        <begin position="1"/>
        <end position="35"/>
    </location>
</feature>
<dbReference type="eggNOG" id="COG2385">
    <property type="taxonomic scope" value="Bacteria"/>
</dbReference>
<name>A0A074LMB0_9BACL</name>
<comment type="caution">
    <text evidence="3">The sequence shown here is derived from an EMBL/GenBank/DDBJ whole genome shotgun (WGS) entry which is preliminary data.</text>
</comment>
<accession>A0A074LMB0</accession>
<dbReference type="NCBIfam" id="TIGR02669">
    <property type="entry name" value="SpoIID_LytB"/>
    <property type="match status" value="1"/>
</dbReference>
<dbReference type="SUPFAM" id="SSF110997">
    <property type="entry name" value="Sporulation related repeat"/>
    <property type="match status" value="2"/>
</dbReference>
<keyword evidence="4" id="KW-1185">Reference proteome</keyword>
<gene>
    <name evidence="3" type="ORF">EL26_16495</name>
</gene>
<dbReference type="Proteomes" id="UP000027931">
    <property type="component" value="Unassembled WGS sequence"/>
</dbReference>